<dbReference type="Pfam" id="PF00034">
    <property type="entry name" value="Cytochrom_C"/>
    <property type="match status" value="1"/>
</dbReference>
<keyword evidence="3 4" id="KW-0408">Iron</keyword>
<keyword evidence="2 4" id="KW-0479">Metal-binding</keyword>
<dbReference type="GO" id="GO:0009055">
    <property type="term" value="F:electron transfer activity"/>
    <property type="evidence" value="ECO:0007669"/>
    <property type="project" value="InterPro"/>
</dbReference>
<evidence type="ECO:0000256" key="3">
    <source>
        <dbReference type="ARBA" id="ARBA00023004"/>
    </source>
</evidence>
<proteinExistence type="predicted"/>
<name>A0A2T4IJM0_9RHOO</name>
<evidence type="ECO:0000313" key="7">
    <source>
        <dbReference type="EMBL" id="PTD97942.1"/>
    </source>
</evidence>
<evidence type="ECO:0000256" key="5">
    <source>
        <dbReference type="SAM" id="SignalP"/>
    </source>
</evidence>
<dbReference type="EMBL" id="PZKC01000001">
    <property type="protein sequence ID" value="PTD97942.1"/>
    <property type="molecule type" value="Genomic_DNA"/>
</dbReference>
<reference evidence="7 8" key="2">
    <citation type="submission" date="2018-04" db="EMBL/GenBank/DDBJ databases">
        <title>Thauera lacus sp. nov., isolated from an saline lake in Inner Mongolia, China.</title>
        <authorList>
            <person name="Liang Q.-Y."/>
        </authorList>
    </citation>
    <scope>NUCLEOTIDE SEQUENCE [LARGE SCALE GENOMIC DNA]</scope>
    <source>
        <strain evidence="7 8">D20</strain>
    </source>
</reference>
<keyword evidence="5" id="KW-0732">Signal</keyword>
<sequence>MLRSALLTLAAVAAWMPGSAALASEDHQAVQWAAACFACHGPEGRSDGGMPSLAGQTADGMYAMLIDFRNGKRNPTVMHHHAKGYTEEQLRRIADILGRRPN</sequence>
<dbReference type="SUPFAM" id="SSF46626">
    <property type="entry name" value="Cytochrome c"/>
    <property type="match status" value="1"/>
</dbReference>
<dbReference type="GO" id="GO:0046872">
    <property type="term" value="F:metal ion binding"/>
    <property type="evidence" value="ECO:0007669"/>
    <property type="project" value="UniProtKB-KW"/>
</dbReference>
<evidence type="ECO:0000256" key="1">
    <source>
        <dbReference type="ARBA" id="ARBA00022617"/>
    </source>
</evidence>
<feature type="domain" description="Cytochrome c" evidence="6">
    <location>
        <begin position="13"/>
        <end position="101"/>
    </location>
</feature>
<reference evidence="7 8" key="1">
    <citation type="submission" date="2018-03" db="EMBL/GenBank/DDBJ databases">
        <authorList>
            <person name="Keele B.F."/>
        </authorList>
    </citation>
    <scope>NUCLEOTIDE SEQUENCE [LARGE SCALE GENOMIC DNA]</scope>
    <source>
        <strain evidence="7 8">D20</strain>
    </source>
</reference>
<dbReference type="OrthoDB" id="8526831at2"/>
<dbReference type="Proteomes" id="UP000241193">
    <property type="component" value="Unassembled WGS sequence"/>
</dbReference>
<comment type="caution">
    <text evidence="7">The sequence shown here is derived from an EMBL/GenBank/DDBJ whole genome shotgun (WGS) entry which is preliminary data.</text>
</comment>
<dbReference type="PROSITE" id="PS51007">
    <property type="entry name" value="CYTC"/>
    <property type="match status" value="1"/>
</dbReference>
<evidence type="ECO:0000256" key="2">
    <source>
        <dbReference type="ARBA" id="ARBA00022723"/>
    </source>
</evidence>
<feature type="signal peptide" evidence="5">
    <location>
        <begin position="1"/>
        <end position="23"/>
    </location>
</feature>
<evidence type="ECO:0000256" key="4">
    <source>
        <dbReference type="PROSITE-ProRule" id="PRU00433"/>
    </source>
</evidence>
<dbReference type="InterPro" id="IPR009056">
    <property type="entry name" value="Cyt_c-like_dom"/>
</dbReference>
<feature type="chain" id="PRO_5015574468" evidence="5">
    <location>
        <begin position="24"/>
        <end position="102"/>
    </location>
</feature>
<dbReference type="InterPro" id="IPR036909">
    <property type="entry name" value="Cyt_c-like_dom_sf"/>
</dbReference>
<gene>
    <name evidence="7" type="ORF">C8261_00525</name>
</gene>
<evidence type="ECO:0000259" key="6">
    <source>
        <dbReference type="PROSITE" id="PS51007"/>
    </source>
</evidence>
<dbReference type="RefSeq" id="WP_107491702.1">
    <property type="nucleotide sequence ID" value="NZ_PZKC01000001.1"/>
</dbReference>
<dbReference type="GO" id="GO:0020037">
    <property type="term" value="F:heme binding"/>
    <property type="evidence" value="ECO:0007669"/>
    <property type="project" value="InterPro"/>
</dbReference>
<dbReference type="AlphaFoldDB" id="A0A2T4IJM0"/>
<dbReference type="Gene3D" id="1.10.760.10">
    <property type="entry name" value="Cytochrome c-like domain"/>
    <property type="match status" value="1"/>
</dbReference>
<accession>A0A2T4IJM0</accession>
<evidence type="ECO:0000313" key="8">
    <source>
        <dbReference type="Proteomes" id="UP000241193"/>
    </source>
</evidence>
<organism evidence="7 8">
    <name type="scientific">Pseudothauera lacus</name>
    <dbReference type="NCBI Taxonomy" id="2136175"/>
    <lineage>
        <taxon>Bacteria</taxon>
        <taxon>Pseudomonadati</taxon>
        <taxon>Pseudomonadota</taxon>
        <taxon>Betaproteobacteria</taxon>
        <taxon>Rhodocyclales</taxon>
        <taxon>Zoogloeaceae</taxon>
        <taxon>Pseudothauera</taxon>
    </lineage>
</organism>
<keyword evidence="1 4" id="KW-0349">Heme</keyword>
<protein>
    <submittedName>
        <fullName evidence="7">Class I cytochrome c</fullName>
    </submittedName>
</protein>
<keyword evidence="8" id="KW-1185">Reference proteome</keyword>